<proteinExistence type="predicted"/>
<accession>A0AAD8K2Z6</accession>
<keyword evidence="2" id="KW-1185">Reference proteome</keyword>
<evidence type="ECO:0000313" key="2">
    <source>
        <dbReference type="Proteomes" id="UP001229421"/>
    </source>
</evidence>
<dbReference type="EMBL" id="JAUHHV010000008">
    <property type="protein sequence ID" value="KAK1414398.1"/>
    <property type="molecule type" value="Genomic_DNA"/>
</dbReference>
<protein>
    <submittedName>
        <fullName evidence="1">Uncharacterized protein</fullName>
    </submittedName>
</protein>
<dbReference type="Proteomes" id="UP001229421">
    <property type="component" value="Unassembled WGS sequence"/>
</dbReference>
<name>A0AAD8K2Z6_TARER</name>
<reference evidence="1" key="1">
    <citation type="journal article" date="2023" name="bioRxiv">
        <title>Improved chromosome-level genome assembly for marigold (Tagetes erecta).</title>
        <authorList>
            <person name="Jiang F."/>
            <person name="Yuan L."/>
            <person name="Wang S."/>
            <person name="Wang H."/>
            <person name="Xu D."/>
            <person name="Wang A."/>
            <person name="Fan W."/>
        </authorList>
    </citation>
    <scope>NUCLEOTIDE SEQUENCE</scope>
    <source>
        <strain evidence="1">WSJ</strain>
        <tissue evidence="1">Leaf</tissue>
    </source>
</reference>
<comment type="caution">
    <text evidence="1">The sequence shown here is derived from an EMBL/GenBank/DDBJ whole genome shotgun (WGS) entry which is preliminary data.</text>
</comment>
<dbReference type="AlphaFoldDB" id="A0AAD8K2Z6"/>
<organism evidence="1 2">
    <name type="scientific">Tagetes erecta</name>
    <name type="common">African marigold</name>
    <dbReference type="NCBI Taxonomy" id="13708"/>
    <lineage>
        <taxon>Eukaryota</taxon>
        <taxon>Viridiplantae</taxon>
        <taxon>Streptophyta</taxon>
        <taxon>Embryophyta</taxon>
        <taxon>Tracheophyta</taxon>
        <taxon>Spermatophyta</taxon>
        <taxon>Magnoliopsida</taxon>
        <taxon>eudicotyledons</taxon>
        <taxon>Gunneridae</taxon>
        <taxon>Pentapetalae</taxon>
        <taxon>asterids</taxon>
        <taxon>campanulids</taxon>
        <taxon>Asterales</taxon>
        <taxon>Asteraceae</taxon>
        <taxon>Asteroideae</taxon>
        <taxon>Heliantheae alliance</taxon>
        <taxon>Tageteae</taxon>
        <taxon>Tagetes</taxon>
    </lineage>
</organism>
<evidence type="ECO:0000313" key="1">
    <source>
        <dbReference type="EMBL" id="KAK1414398.1"/>
    </source>
</evidence>
<gene>
    <name evidence="1" type="ORF">QVD17_30142</name>
</gene>
<sequence length="71" mass="7925">MSDLEHYFLIKSDVCVNVNLSGGAEKIKDLCSGGHEVTNDEGFELSPPGIFRRRHGYAGSLGFIESFWLYN</sequence>